<evidence type="ECO:0000256" key="3">
    <source>
        <dbReference type="SAM" id="MobiDB-lite"/>
    </source>
</evidence>
<dbReference type="EMBL" id="VSWD01000011">
    <property type="protein sequence ID" value="KAK3087259.1"/>
    <property type="molecule type" value="Genomic_DNA"/>
</dbReference>
<feature type="compositionally biased region" description="Basic and acidic residues" evidence="3">
    <location>
        <begin position="42"/>
        <end position="57"/>
    </location>
</feature>
<evidence type="ECO:0000256" key="1">
    <source>
        <dbReference type="ARBA" id="ARBA00004604"/>
    </source>
</evidence>
<dbReference type="InterPro" id="IPR039883">
    <property type="entry name" value="Fcf2/DNTTIP2"/>
</dbReference>
<organism evidence="5 6">
    <name type="scientific">Pinctada imbricata</name>
    <name type="common">Atlantic pearl-oyster</name>
    <name type="synonym">Pinctada martensii</name>
    <dbReference type="NCBI Taxonomy" id="66713"/>
    <lineage>
        <taxon>Eukaryota</taxon>
        <taxon>Metazoa</taxon>
        <taxon>Spiralia</taxon>
        <taxon>Lophotrochozoa</taxon>
        <taxon>Mollusca</taxon>
        <taxon>Bivalvia</taxon>
        <taxon>Autobranchia</taxon>
        <taxon>Pteriomorphia</taxon>
        <taxon>Pterioida</taxon>
        <taxon>Pterioidea</taxon>
        <taxon>Pteriidae</taxon>
        <taxon>Pinctada</taxon>
    </lineage>
</organism>
<evidence type="ECO:0000313" key="6">
    <source>
        <dbReference type="Proteomes" id="UP001186944"/>
    </source>
</evidence>
<keyword evidence="2" id="KW-0539">Nucleus</keyword>
<dbReference type="PANTHER" id="PTHR21686:SF12">
    <property type="entry name" value="DEOXYNUCLEOTIDYLTRANSFERASE TERMINAL-INTERACTING PROTEIN 2"/>
    <property type="match status" value="1"/>
</dbReference>
<feature type="region of interest" description="Disordered" evidence="3">
    <location>
        <begin position="122"/>
        <end position="148"/>
    </location>
</feature>
<reference evidence="5" key="1">
    <citation type="submission" date="2019-08" db="EMBL/GenBank/DDBJ databases">
        <title>The improved chromosome-level genome for the pearl oyster Pinctada fucata martensii using PacBio sequencing and Hi-C.</title>
        <authorList>
            <person name="Zheng Z."/>
        </authorList>
    </citation>
    <scope>NUCLEOTIDE SEQUENCE</scope>
    <source>
        <strain evidence="5">ZZ-2019</strain>
        <tissue evidence="5">Adductor muscle</tissue>
    </source>
</reference>
<comment type="caution">
    <text evidence="5">The sequence shown here is derived from an EMBL/GenBank/DDBJ whole genome shotgun (WGS) entry which is preliminary data.</text>
</comment>
<dbReference type="GO" id="GO:0005730">
    <property type="term" value="C:nucleolus"/>
    <property type="evidence" value="ECO:0007669"/>
    <property type="project" value="UniProtKB-SubCell"/>
</dbReference>
<feature type="region of interest" description="Disordered" evidence="3">
    <location>
        <begin position="175"/>
        <end position="209"/>
    </location>
</feature>
<comment type="subcellular location">
    <subcellularLocation>
        <location evidence="1">Nucleus</location>
        <location evidence="1">Nucleolus</location>
    </subcellularLocation>
</comment>
<feature type="region of interest" description="Disordered" evidence="3">
    <location>
        <begin position="69"/>
        <end position="109"/>
    </location>
</feature>
<protein>
    <recommendedName>
        <fullName evidence="4">Fcf2 pre-rRNA processing C-terminal domain-containing protein</fullName>
    </recommendedName>
</protein>
<dbReference type="Proteomes" id="UP001186944">
    <property type="component" value="Unassembled WGS sequence"/>
</dbReference>
<dbReference type="Pfam" id="PF08698">
    <property type="entry name" value="Fcf2"/>
    <property type="match status" value="1"/>
</dbReference>
<evidence type="ECO:0000259" key="4">
    <source>
        <dbReference type="Pfam" id="PF08698"/>
    </source>
</evidence>
<name>A0AA88XK58_PINIB</name>
<keyword evidence="6" id="KW-1185">Reference proteome</keyword>
<proteinExistence type="predicted"/>
<dbReference type="InterPro" id="IPR014810">
    <property type="entry name" value="Fcf2_C"/>
</dbReference>
<dbReference type="PANTHER" id="PTHR21686">
    <property type="entry name" value="DEOXYNUCLEOTIDYLTRANSFERASE TERMINAL-INTERACTING PROTEIN 2"/>
    <property type="match status" value="1"/>
</dbReference>
<feature type="domain" description="Fcf2 pre-rRNA processing C-terminal" evidence="4">
    <location>
        <begin position="189"/>
        <end position="282"/>
    </location>
</feature>
<evidence type="ECO:0000256" key="2">
    <source>
        <dbReference type="ARBA" id="ARBA00023242"/>
    </source>
</evidence>
<dbReference type="GO" id="GO:0003723">
    <property type="term" value="F:RNA binding"/>
    <property type="evidence" value="ECO:0007669"/>
    <property type="project" value="TreeGrafter"/>
</dbReference>
<gene>
    <name evidence="5" type="ORF">FSP39_003718</name>
</gene>
<evidence type="ECO:0000313" key="5">
    <source>
        <dbReference type="EMBL" id="KAK3087259.1"/>
    </source>
</evidence>
<dbReference type="AlphaFoldDB" id="A0AA88XK58"/>
<accession>A0AA88XK58</accession>
<dbReference type="GO" id="GO:0006396">
    <property type="term" value="P:RNA processing"/>
    <property type="evidence" value="ECO:0007669"/>
    <property type="project" value="TreeGrafter"/>
</dbReference>
<sequence>MLSSSEESESSDSEIDELASMVFRNTTKKIKGVTNGTNMPDKGVDCQHDDSTKSESEHDIGFVIDRTNKSGNLQFDNTPKGHKFDAGACTNEGKKRDKSKVTKKNSGELSSSIECDISINDGYIQRPGSQHGQGRKGKSQHSVTNIYKTRDDEIMKKSVITPDFEKNFSVTPYHESLRQQKKQQKAEREKTKGKGWYNMPAPEMTEERKNDLQVLQMRKALDPKRFYKRLDIKALPKYFQFGKVVENSADFYHSRIPKKQRKSNMVQELLADAEFRKYNKRKYMEIQEAKMKGDGPYKYKQKVKKKKKQ</sequence>
<feature type="region of interest" description="Disordered" evidence="3">
    <location>
        <begin position="31"/>
        <end position="57"/>
    </location>
</feature>